<proteinExistence type="predicted"/>
<dbReference type="EMBL" id="JASTZZ010000007">
    <property type="protein sequence ID" value="MDT7510039.1"/>
    <property type="molecule type" value="Genomic_DNA"/>
</dbReference>
<organism evidence="2 3">
    <name type="scientific">Bifidobacterium kimbladii</name>
    <dbReference type="NCBI Taxonomy" id="1293826"/>
    <lineage>
        <taxon>Bacteria</taxon>
        <taxon>Bacillati</taxon>
        <taxon>Actinomycetota</taxon>
        <taxon>Actinomycetes</taxon>
        <taxon>Bifidobacteriales</taxon>
        <taxon>Bifidobacteriaceae</taxon>
        <taxon>Bifidobacterium</taxon>
    </lineage>
</organism>
<feature type="domain" description="PTS EIIA type-2" evidence="1">
    <location>
        <begin position="19"/>
        <end position="164"/>
    </location>
</feature>
<dbReference type="Gene3D" id="3.40.930.10">
    <property type="entry name" value="Mannitol-specific EII, Chain A"/>
    <property type="match status" value="1"/>
</dbReference>
<evidence type="ECO:0000259" key="1">
    <source>
        <dbReference type="PROSITE" id="PS51094"/>
    </source>
</evidence>
<evidence type="ECO:0000313" key="3">
    <source>
        <dbReference type="Proteomes" id="UP001529481"/>
    </source>
</evidence>
<dbReference type="InterPro" id="IPR016152">
    <property type="entry name" value="PTrfase/Anion_transptr"/>
</dbReference>
<protein>
    <submittedName>
        <fullName evidence="2">PTS sugar transporter subunit IIA</fullName>
    </submittedName>
</protein>
<dbReference type="Proteomes" id="UP001529481">
    <property type="component" value="Unassembled WGS sequence"/>
</dbReference>
<dbReference type="SUPFAM" id="SSF55804">
    <property type="entry name" value="Phoshotransferase/anion transport protein"/>
    <property type="match status" value="1"/>
</dbReference>
<dbReference type="PROSITE" id="PS51094">
    <property type="entry name" value="PTS_EIIA_TYPE_2"/>
    <property type="match status" value="1"/>
</dbReference>
<accession>A0ABU3KHH3</accession>
<reference evidence="2 3" key="1">
    <citation type="submission" date="2023-06" db="EMBL/GenBank/DDBJ databases">
        <authorList>
            <person name="Pascarelli S."/>
        </authorList>
    </citation>
    <scope>NUCLEOTIDE SEQUENCE [LARGE SCALE GENOMIC DNA]</scope>
    <source>
        <strain evidence="2 3">H1HS16N</strain>
    </source>
</reference>
<evidence type="ECO:0000313" key="2">
    <source>
        <dbReference type="EMBL" id="MDT7510039.1"/>
    </source>
</evidence>
<gene>
    <name evidence="2" type="ORF">QRX41_07870</name>
</gene>
<dbReference type="InterPro" id="IPR002178">
    <property type="entry name" value="PTS_EIIA_type-2_dom"/>
</dbReference>
<sequence>MKILIEQEPSGGFGIQDSAILPHHTATAAAMPSRKNPVHALFVCICTYLQSKGVIRSADLLVKDLLAREASGSTVIADQLANPHAQGPFVDECLLLYLKLSRPMPQWDGSHDVSRLLLILIPQDPSMKDLRYLRDLYRRMGDEKVLGLLGTGSITDVRQILTTEGK</sequence>
<keyword evidence="3" id="KW-1185">Reference proteome</keyword>
<keyword evidence="2" id="KW-0813">Transport</keyword>
<comment type="caution">
    <text evidence="2">The sequence shown here is derived from an EMBL/GenBank/DDBJ whole genome shotgun (WGS) entry which is preliminary data.</text>
</comment>
<reference evidence="3" key="2">
    <citation type="submission" date="2023-07" db="EMBL/GenBank/DDBJ databases">
        <title>Bifidobacterium spp. in honeybee.</title>
        <authorList>
            <person name="Olofsson T."/>
        </authorList>
    </citation>
    <scope>NUCLEOTIDE SEQUENCE [LARGE SCALE GENOMIC DNA]</scope>
    <source>
        <strain evidence="3">H1HS16N</strain>
    </source>
</reference>
<name>A0ABU3KHH3_9BIFI</name>
<keyword evidence="2" id="KW-0762">Sugar transport</keyword>
<dbReference type="Pfam" id="PF00359">
    <property type="entry name" value="PTS_EIIA_2"/>
    <property type="match status" value="1"/>
</dbReference>
<dbReference type="RefSeq" id="WP_313839827.1">
    <property type="nucleotide sequence ID" value="NZ_JASTZZ010000007.1"/>
</dbReference>